<reference evidence="3" key="1">
    <citation type="submission" date="2014-11" db="EMBL/GenBank/DDBJ databases">
        <authorList>
            <person name="Wibberg D."/>
        </authorList>
    </citation>
    <scope>NUCLEOTIDE SEQUENCE [LARGE SCALE GENOMIC DNA]</scope>
    <source>
        <strain evidence="3">L3</strain>
    </source>
</reference>
<dbReference type="HOGENOM" id="CLU_067767_0_0_0"/>
<dbReference type="Pfam" id="PF00037">
    <property type="entry name" value="Fer4"/>
    <property type="match status" value="1"/>
</dbReference>
<evidence type="ECO:0000313" key="3">
    <source>
        <dbReference type="Proteomes" id="UP000032809"/>
    </source>
</evidence>
<keyword evidence="3" id="KW-1185">Reference proteome</keyword>
<dbReference type="Proteomes" id="UP000032809">
    <property type="component" value="Chromosome I"/>
</dbReference>
<dbReference type="CDD" id="cd03110">
    <property type="entry name" value="SIMIBI_bact_arch"/>
    <property type="match status" value="1"/>
</dbReference>
<dbReference type="PANTHER" id="PTHR43063:SF1">
    <property type="entry name" value="4FE-4S CLUSTER CONTAINING PARA FAMILY ATPASE PROTEIN"/>
    <property type="match status" value="1"/>
</dbReference>
<evidence type="ECO:0000259" key="1">
    <source>
        <dbReference type="PROSITE" id="PS51379"/>
    </source>
</evidence>
<dbReference type="PROSITE" id="PS51379">
    <property type="entry name" value="4FE4S_FER_2"/>
    <property type="match status" value="2"/>
</dbReference>
<accession>A0A0C7P3C2</accession>
<dbReference type="KEGG" id="dtn:DTL3_1080"/>
<dbReference type="EMBL" id="LN824141">
    <property type="protein sequence ID" value="CEP78384.1"/>
    <property type="molecule type" value="Genomic_DNA"/>
</dbReference>
<dbReference type="AlphaFoldDB" id="A0A0C7P3C2"/>
<feature type="domain" description="4Fe-4S ferredoxin-type" evidence="1">
    <location>
        <begin position="62"/>
        <end position="91"/>
    </location>
</feature>
<dbReference type="InterPro" id="IPR027417">
    <property type="entry name" value="P-loop_NTPase"/>
</dbReference>
<evidence type="ECO:0000313" key="2">
    <source>
        <dbReference type="EMBL" id="CEP78384.1"/>
    </source>
</evidence>
<protein>
    <submittedName>
        <fullName evidence="2">(4Fe-4S)-binding protein</fullName>
    </submittedName>
</protein>
<name>A0A0C7P3C2_DEFTU</name>
<organism evidence="2 3">
    <name type="scientific">Defluviitoga tunisiensis</name>
    <dbReference type="NCBI Taxonomy" id="1006576"/>
    <lineage>
        <taxon>Bacteria</taxon>
        <taxon>Thermotogati</taxon>
        <taxon>Thermotogota</taxon>
        <taxon>Thermotogae</taxon>
        <taxon>Petrotogales</taxon>
        <taxon>Petrotogaceae</taxon>
        <taxon>Defluviitoga</taxon>
    </lineage>
</organism>
<dbReference type="SUPFAM" id="SSF52540">
    <property type="entry name" value="P-loop containing nucleoside triphosphate hydrolases"/>
    <property type="match status" value="1"/>
</dbReference>
<dbReference type="Gene3D" id="3.30.70.20">
    <property type="match status" value="1"/>
</dbReference>
<dbReference type="InterPro" id="IPR017896">
    <property type="entry name" value="4Fe4S_Fe-S-bd"/>
</dbReference>
<dbReference type="Gene3D" id="3.40.50.300">
    <property type="entry name" value="P-loop containing nucleotide triphosphate hydrolases"/>
    <property type="match status" value="1"/>
</dbReference>
<dbReference type="PANTHER" id="PTHR43063">
    <property type="entry name" value="4FE-4S CLUSTER CONTAINING PARA FAMILY ATPASE PROTEIN"/>
    <property type="match status" value="1"/>
</dbReference>
<dbReference type="SUPFAM" id="SSF54862">
    <property type="entry name" value="4Fe-4S ferredoxins"/>
    <property type="match status" value="1"/>
</dbReference>
<dbReference type="InterPro" id="IPR002586">
    <property type="entry name" value="CobQ/CobB/MinD/ParA_Nub-bd_dom"/>
</dbReference>
<dbReference type="STRING" id="1006576.DTL3_1080"/>
<proteinExistence type="predicted"/>
<feature type="domain" description="4Fe-4S ferredoxin-type" evidence="1">
    <location>
        <begin position="92"/>
        <end position="120"/>
    </location>
</feature>
<sequence length="283" mass="31555">MSLKIAVLSGKGGTGKTTISTNLAKVLSKNRKVLLLDADVEEPNDHLFYNVTFKKEKSVNIFIPKVNKETCTLCGLCAKECQFGAINVFEKGVFVFQHLCHGCGVCSEICVLNAIDEVSKSIGQIKFGTSIFFDFGMGLMNIGEPSGVRIVRELKKYISNDYDVTIIDAPPGTSCPVVEVLQNVDFAILVTESSPFGLHDLKLAVSLVREMGIAFGVVINRYDPSFFELEEYIKSEDISLLMKIEFDKNIAKWYSQGFLIVDKSEELYKNFEVLFENIIEVLK</sequence>
<dbReference type="RefSeq" id="WP_197539502.1">
    <property type="nucleotide sequence ID" value="NZ_LN824141.1"/>
</dbReference>
<dbReference type="PATRIC" id="fig|1006576.9.peg.1078"/>
<gene>
    <name evidence="2" type="ORF">DTL3_1080</name>
</gene>
<dbReference type="Pfam" id="PF01656">
    <property type="entry name" value="CbiA"/>
    <property type="match status" value="1"/>
</dbReference>